<feature type="transmembrane region" description="Helical" evidence="13">
    <location>
        <begin position="7"/>
        <end position="29"/>
    </location>
</feature>
<proteinExistence type="predicted"/>
<reference evidence="15 16" key="1">
    <citation type="submission" date="2019-01" db="EMBL/GenBank/DDBJ databases">
        <title>Nocardioides guangzhouensis sp. nov., an actinobacterium isolated from soil.</title>
        <authorList>
            <person name="Fu Y."/>
            <person name="Cai Y."/>
            <person name="Lin Z."/>
            <person name="Chen P."/>
        </authorList>
    </citation>
    <scope>NUCLEOTIDE SEQUENCE [LARGE SCALE GENOMIC DNA]</scope>
    <source>
        <strain evidence="15 16">NBRC 105384</strain>
    </source>
</reference>
<keyword evidence="3" id="KW-0285">Flavoprotein</keyword>
<dbReference type="CDD" id="cd06198">
    <property type="entry name" value="FNR_like_3"/>
    <property type="match status" value="1"/>
</dbReference>
<gene>
    <name evidence="15" type="ORF">ETU37_16250</name>
</gene>
<keyword evidence="9" id="KW-0560">Oxidoreductase</keyword>
<evidence type="ECO:0000256" key="7">
    <source>
        <dbReference type="ARBA" id="ARBA00022827"/>
    </source>
</evidence>
<dbReference type="InterPro" id="IPR050415">
    <property type="entry name" value="MRET"/>
</dbReference>
<dbReference type="InterPro" id="IPR017927">
    <property type="entry name" value="FAD-bd_FR_type"/>
</dbReference>
<dbReference type="PANTHER" id="PTHR47354">
    <property type="entry name" value="NADH OXIDOREDUCTASE HCR"/>
    <property type="match status" value="1"/>
</dbReference>
<keyword evidence="4 13" id="KW-0812">Transmembrane</keyword>
<dbReference type="EMBL" id="SDPU01000028">
    <property type="protein sequence ID" value="RYU10793.1"/>
    <property type="molecule type" value="Genomic_DNA"/>
</dbReference>
<dbReference type="PRINTS" id="PR00410">
    <property type="entry name" value="PHEHYDRXLASE"/>
</dbReference>
<evidence type="ECO:0000256" key="12">
    <source>
        <dbReference type="ARBA" id="ARBA00023136"/>
    </source>
</evidence>
<dbReference type="GO" id="GO:0050660">
    <property type="term" value="F:flavin adenine dinucleotide binding"/>
    <property type="evidence" value="ECO:0007669"/>
    <property type="project" value="TreeGrafter"/>
</dbReference>
<dbReference type="Pfam" id="PF08022">
    <property type="entry name" value="FAD_binding_8"/>
    <property type="match status" value="1"/>
</dbReference>
<dbReference type="InterPro" id="IPR017938">
    <property type="entry name" value="Riboflavin_synthase-like_b-brl"/>
</dbReference>
<dbReference type="AlphaFoldDB" id="A0A4Q5IXS9"/>
<name>A0A4Q5IXS9_9ACTN</name>
<keyword evidence="5" id="KW-0001">2Fe-2S</keyword>
<evidence type="ECO:0000256" key="9">
    <source>
        <dbReference type="ARBA" id="ARBA00023002"/>
    </source>
</evidence>
<evidence type="ECO:0000256" key="8">
    <source>
        <dbReference type="ARBA" id="ARBA00022989"/>
    </source>
</evidence>
<comment type="caution">
    <text evidence="15">The sequence shown here is derived from an EMBL/GenBank/DDBJ whole genome shotgun (WGS) entry which is preliminary data.</text>
</comment>
<evidence type="ECO:0000256" key="4">
    <source>
        <dbReference type="ARBA" id="ARBA00022692"/>
    </source>
</evidence>
<feature type="transmembrane region" description="Helical" evidence="13">
    <location>
        <begin position="78"/>
        <end position="97"/>
    </location>
</feature>
<dbReference type="GO" id="GO:0016020">
    <property type="term" value="C:membrane"/>
    <property type="evidence" value="ECO:0007669"/>
    <property type="project" value="UniProtKB-SubCell"/>
</dbReference>
<dbReference type="RefSeq" id="WP_129988384.1">
    <property type="nucleotide sequence ID" value="NZ_SDPU01000028.1"/>
</dbReference>
<accession>A0A4Q5IXS9</accession>
<dbReference type="Gene3D" id="3.40.50.80">
    <property type="entry name" value="Nucleotide-binding domain of ferredoxin-NADP reductase (FNR) module"/>
    <property type="match status" value="1"/>
</dbReference>
<organism evidence="15 16">
    <name type="scientific">Nocardioides iriomotensis</name>
    <dbReference type="NCBI Taxonomy" id="715784"/>
    <lineage>
        <taxon>Bacteria</taxon>
        <taxon>Bacillati</taxon>
        <taxon>Actinomycetota</taxon>
        <taxon>Actinomycetes</taxon>
        <taxon>Propionibacteriales</taxon>
        <taxon>Nocardioidaceae</taxon>
        <taxon>Nocardioides</taxon>
    </lineage>
</organism>
<evidence type="ECO:0000256" key="6">
    <source>
        <dbReference type="ARBA" id="ARBA00022723"/>
    </source>
</evidence>
<keyword evidence="11" id="KW-0411">Iron-sulfur</keyword>
<keyword evidence="16" id="KW-1185">Reference proteome</keyword>
<evidence type="ECO:0000256" key="2">
    <source>
        <dbReference type="ARBA" id="ARBA00004141"/>
    </source>
</evidence>
<keyword evidence="10" id="KW-0408">Iron</keyword>
<dbReference type="GO" id="GO:0051537">
    <property type="term" value="F:2 iron, 2 sulfur cluster binding"/>
    <property type="evidence" value="ECO:0007669"/>
    <property type="project" value="UniProtKB-KW"/>
</dbReference>
<dbReference type="InterPro" id="IPR001433">
    <property type="entry name" value="OxRdtase_FAD/NAD-bd"/>
</dbReference>
<dbReference type="Pfam" id="PF00175">
    <property type="entry name" value="NAD_binding_1"/>
    <property type="match status" value="1"/>
</dbReference>
<feature type="transmembrane region" description="Helical" evidence="13">
    <location>
        <begin position="41"/>
        <end position="66"/>
    </location>
</feature>
<keyword evidence="6" id="KW-0479">Metal-binding</keyword>
<feature type="transmembrane region" description="Helical" evidence="13">
    <location>
        <begin position="149"/>
        <end position="169"/>
    </location>
</feature>
<evidence type="ECO:0000256" key="13">
    <source>
        <dbReference type="SAM" id="Phobius"/>
    </source>
</evidence>
<dbReference type="Gene3D" id="2.40.30.10">
    <property type="entry name" value="Translation factors"/>
    <property type="match status" value="1"/>
</dbReference>
<dbReference type="Proteomes" id="UP000291189">
    <property type="component" value="Unassembled WGS sequence"/>
</dbReference>
<protein>
    <recommendedName>
        <fullName evidence="14">FAD-binding FR-type domain-containing protein</fullName>
    </recommendedName>
</protein>
<evidence type="ECO:0000259" key="14">
    <source>
        <dbReference type="PROSITE" id="PS51384"/>
    </source>
</evidence>
<dbReference type="Pfam" id="PF01794">
    <property type="entry name" value="Ferric_reduct"/>
    <property type="match status" value="1"/>
</dbReference>
<dbReference type="SUPFAM" id="SSF63380">
    <property type="entry name" value="Riboflavin synthase domain-like"/>
    <property type="match status" value="1"/>
</dbReference>
<feature type="transmembrane region" description="Helical" evidence="13">
    <location>
        <begin position="117"/>
        <end position="137"/>
    </location>
</feature>
<evidence type="ECO:0000256" key="1">
    <source>
        <dbReference type="ARBA" id="ARBA00001974"/>
    </source>
</evidence>
<comment type="subcellular location">
    <subcellularLocation>
        <location evidence="2">Membrane</location>
        <topology evidence="2">Multi-pass membrane protein</topology>
    </subcellularLocation>
</comment>
<keyword evidence="7" id="KW-0274">FAD</keyword>
<keyword evidence="12 13" id="KW-0472">Membrane</keyword>
<dbReference type="GO" id="GO:0046872">
    <property type="term" value="F:metal ion binding"/>
    <property type="evidence" value="ECO:0007669"/>
    <property type="project" value="UniProtKB-KW"/>
</dbReference>
<evidence type="ECO:0000256" key="10">
    <source>
        <dbReference type="ARBA" id="ARBA00023004"/>
    </source>
</evidence>
<evidence type="ECO:0000256" key="3">
    <source>
        <dbReference type="ARBA" id="ARBA00022630"/>
    </source>
</evidence>
<keyword evidence="8 13" id="KW-1133">Transmembrane helix</keyword>
<comment type="cofactor">
    <cofactor evidence="1">
        <name>FAD</name>
        <dbReference type="ChEBI" id="CHEBI:57692"/>
    </cofactor>
</comment>
<feature type="domain" description="FAD-binding FR-type" evidence="14">
    <location>
        <begin position="205"/>
        <end position="306"/>
    </location>
</feature>
<dbReference type="PANTHER" id="PTHR47354:SF8">
    <property type="entry name" value="1,2-PHENYLACETYL-COA EPOXIDASE, SUBUNIT E"/>
    <property type="match status" value="1"/>
</dbReference>
<evidence type="ECO:0000256" key="11">
    <source>
        <dbReference type="ARBA" id="ARBA00023014"/>
    </source>
</evidence>
<evidence type="ECO:0000313" key="15">
    <source>
        <dbReference type="EMBL" id="RYU10793.1"/>
    </source>
</evidence>
<dbReference type="InterPro" id="IPR039261">
    <property type="entry name" value="FNR_nucleotide-bd"/>
</dbReference>
<dbReference type="SUPFAM" id="SSF52343">
    <property type="entry name" value="Ferredoxin reductase-like, C-terminal NADP-linked domain"/>
    <property type="match status" value="1"/>
</dbReference>
<dbReference type="OrthoDB" id="3807506at2"/>
<evidence type="ECO:0000313" key="16">
    <source>
        <dbReference type="Proteomes" id="UP000291189"/>
    </source>
</evidence>
<sequence>MHGSRALVARIGWWVAYFAVIGVPLALAWRSLETAPTLATWYSIVTGLLAFSMLVVTVVLIARLPFVVSAFGIETALLMHRLAAVTLAVLVVAHIALVLGSDPRGLTILDLTDTTAAARAAVVSTLTLTAAVLLALWRKRRQPRYEGWRLVHVTLAAITFLAAFLHIWWLNHLRATTSIAVLFDVLAIVVVLVGLRRWAWLPLRARRRQYVVEEVAPGPSSSVTLVLRAHGHRGVPFHAGQFAWLKVSSSPFAFEEHPFSIASTAHTPHRKEFTIKALGDFTSALGQLTPGRRVYLDGPYGGFTIDGLEKSPGFVFIAGGVGLTPMLSMLRTLRDRGDQRRHHLVVGARSLDDLMLREEIAGLTTGLDVRVTEVIESPGESWAGETGRIDGRLLDRVLPRHARHYDYFLCGPPAMVAAVGQQLRALRIPAGRIHTERFEVV</sequence>
<dbReference type="InterPro" id="IPR013130">
    <property type="entry name" value="Fe3_Rdtase_TM_dom"/>
</dbReference>
<dbReference type="InterPro" id="IPR013112">
    <property type="entry name" value="FAD-bd_8"/>
</dbReference>
<dbReference type="GO" id="GO:0016491">
    <property type="term" value="F:oxidoreductase activity"/>
    <property type="evidence" value="ECO:0007669"/>
    <property type="project" value="UniProtKB-KW"/>
</dbReference>
<evidence type="ECO:0000256" key="5">
    <source>
        <dbReference type="ARBA" id="ARBA00022714"/>
    </source>
</evidence>
<dbReference type="PROSITE" id="PS51384">
    <property type="entry name" value="FAD_FR"/>
    <property type="match status" value="1"/>
</dbReference>
<feature type="transmembrane region" description="Helical" evidence="13">
    <location>
        <begin position="175"/>
        <end position="199"/>
    </location>
</feature>